<comment type="catalytic activity">
    <reaction evidence="15">
        <text>a ubiquinone + NADH + 5 H(+)(in) = a ubiquinol + NAD(+) + 4 H(+)(out)</text>
        <dbReference type="Rhea" id="RHEA:29091"/>
        <dbReference type="Rhea" id="RHEA-COMP:9565"/>
        <dbReference type="Rhea" id="RHEA-COMP:9566"/>
        <dbReference type="ChEBI" id="CHEBI:15378"/>
        <dbReference type="ChEBI" id="CHEBI:16389"/>
        <dbReference type="ChEBI" id="CHEBI:17976"/>
        <dbReference type="ChEBI" id="CHEBI:57540"/>
        <dbReference type="ChEBI" id="CHEBI:57945"/>
        <dbReference type="EC" id="7.1.1.2"/>
    </reaction>
</comment>
<evidence type="ECO:0000256" key="7">
    <source>
        <dbReference type="ARBA" id="ARBA00022692"/>
    </source>
</evidence>
<keyword evidence="11" id="KW-0520">NAD</keyword>
<dbReference type="PANTHER" id="PTHR11435">
    <property type="entry name" value="NADH UBIQUINONE OXIDOREDUCTASE SUBUNIT ND6"/>
    <property type="match status" value="1"/>
</dbReference>
<feature type="transmembrane region" description="Helical" evidence="16">
    <location>
        <begin position="141"/>
        <end position="161"/>
    </location>
</feature>
<evidence type="ECO:0000256" key="4">
    <source>
        <dbReference type="ARBA" id="ARBA00021095"/>
    </source>
</evidence>
<evidence type="ECO:0000256" key="14">
    <source>
        <dbReference type="ARBA" id="ARBA00031019"/>
    </source>
</evidence>
<keyword evidence="8" id="KW-1278">Translocase</keyword>
<evidence type="ECO:0000256" key="12">
    <source>
        <dbReference type="ARBA" id="ARBA00023128"/>
    </source>
</evidence>
<protein>
    <recommendedName>
        <fullName evidence="4">NADH-ubiquinone oxidoreductase chain 6</fullName>
        <ecNumber evidence="3">7.1.1.2</ecNumber>
    </recommendedName>
    <alternativeName>
        <fullName evidence="14">NADH dehydrogenase subunit 6</fullName>
    </alternativeName>
</protein>
<keyword evidence="9" id="KW-0249">Electron transport</keyword>
<gene>
    <name evidence="17" type="primary">ND6</name>
</gene>
<keyword evidence="10 16" id="KW-1133">Transmembrane helix</keyword>
<evidence type="ECO:0000256" key="10">
    <source>
        <dbReference type="ARBA" id="ARBA00022989"/>
    </source>
</evidence>
<dbReference type="AlphaFoldDB" id="A0A1J0M4K5"/>
<dbReference type="PANTHER" id="PTHR11435:SF1">
    <property type="entry name" value="NADH-UBIQUINONE OXIDOREDUCTASE CHAIN 6"/>
    <property type="match status" value="1"/>
</dbReference>
<reference evidence="17" key="1">
    <citation type="journal article" date="2016" name="Sci. Rep.">
        <title>Molecular phylogeny of Polyneoptera (Insecta) inferred from expanded mitogenomic data.</title>
        <authorList>
            <person name="Song N."/>
            <person name="Li H."/>
            <person name="Song F."/>
            <person name="Cai W."/>
        </authorList>
    </citation>
    <scope>NUCLEOTIDE SEQUENCE</scope>
</reference>
<keyword evidence="12 17" id="KW-0496">Mitochondrion</keyword>
<comment type="subcellular location">
    <subcellularLocation>
        <location evidence="1">Mitochondrion membrane</location>
        <topology evidence="1">Multi-pass membrane protein</topology>
    </subcellularLocation>
</comment>
<feature type="transmembrane region" description="Helical" evidence="16">
    <location>
        <begin position="84"/>
        <end position="104"/>
    </location>
</feature>
<keyword evidence="13 16" id="KW-0472">Membrane</keyword>
<geneLocation type="mitochondrion" evidence="17"/>
<dbReference type="GO" id="GO:0031966">
    <property type="term" value="C:mitochondrial membrane"/>
    <property type="evidence" value="ECO:0007669"/>
    <property type="project" value="UniProtKB-SubCell"/>
</dbReference>
<evidence type="ECO:0000313" key="17">
    <source>
        <dbReference type="EMBL" id="APD14940.1"/>
    </source>
</evidence>
<accession>A0A1J0M4K5</accession>
<dbReference type="InterPro" id="IPR050269">
    <property type="entry name" value="ComplexI_Subunit6"/>
</dbReference>
<comment type="similarity">
    <text evidence="2">Belongs to the complex I subunit 6 family.</text>
</comment>
<evidence type="ECO:0000256" key="13">
    <source>
        <dbReference type="ARBA" id="ARBA00023136"/>
    </source>
</evidence>
<organism evidence="17">
    <name type="scientific">Tridactylus sp. NS-2016</name>
    <dbReference type="NCBI Taxonomy" id="1914572"/>
    <lineage>
        <taxon>Eukaryota</taxon>
        <taxon>Metazoa</taxon>
        <taxon>Ecdysozoa</taxon>
        <taxon>Arthropoda</taxon>
        <taxon>Hexapoda</taxon>
        <taxon>Insecta</taxon>
        <taxon>Pterygota</taxon>
        <taxon>Neoptera</taxon>
        <taxon>Polyneoptera</taxon>
        <taxon>Orthoptera</taxon>
        <taxon>Caelifera</taxon>
        <taxon>Tridactylidea</taxon>
        <taxon>Tridactyloidea</taxon>
        <taxon>Tridactylidae</taxon>
        <taxon>Tridactylus</taxon>
    </lineage>
</organism>
<evidence type="ECO:0000256" key="9">
    <source>
        <dbReference type="ARBA" id="ARBA00022982"/>
    </source>
</evidence>
<evidence type="ECO:0000256" key="15">
    <source>
        <dbReference type="ARBA" id="ARBA00049551"/>
    </source>
</evidence>
<name>A0A1J0M4K5_9ORTH</name>
<feature type="transmembrane region" description="Helical" evidence="16">
    <location>
        <begin position="51"/>
        <end position="72"/>
    </location>
</feature>
<evidence type="ECO:0000256" key="5">
    <source>
        <dbReference type="ARBA" id="ARBA00022448"/>
    </source>
</evidence>
<dbReference type="GO" id="GO:0008137">
    <property type="term" value="F:NADH dehydrogenase (ubiquinone) activity"/>
    <property type="evidence" value="ECO:0007669"/>
    <property type="project" value="UniProtKB-EC"/>
</dbReference>
<evidence type="ECO:0000256" key="11">
    <source>
        <dbReference type="ARBA" id="ARBA00023027"/>
    </source>
</evidence>
<proteinExistence type="inferred from homology"/>
<evidence type="ECO:0000256" key="2">
    <source>
        <dbReference type="ARBA" id="ARBA00005698"/>
    </source>
</evidence>
<evidence type="ECO:0000256" key="16">
    <source>
        <dbReference type="SAM" id="Phobius"/>
    </source>
</evidence>
<keyword evidence="7 16" id="KW-0812">Transmembrane</keyword>
<sequence>MFKIMLFSLILMLSISFIQMIHPLAIAITLLFQTLLSITLMGSLMSSFWFSYITFLIFIGGVLILFTYITSISSNEMFFFSSKFFVMIILSTITVFLLIIYLYMHDFSSLLKSSDKTIFNPVFDSMNNLFLLKIFHKPTSMMTIFLVMYLFLALMVVSKIINTSHGPLRQNLN</sequence>
<evidence type="ECO:0000256" key="1">
    <source>
        <dbReference type="ARBA" id="ARBA00004225"/>
    </source>
</evidence>
<dbReference type="EC" id="7.1.1.2" evidence="3"/>
<dbReference type="EMBL" id="KX673204">
    <property type="protein sequence ID" value="APD14940.1"/>
    <property type="molecule type" value="Genomic_DNA"/>
</dbReference>
<evidence type="ECO:0000256" key="6">
    <source>
        <dbReference type="ARBA" id="ARBA00022660"/>
    </source>
</evidence>
<keyword evidence="5" id="KW-0813">Transport</keyword>
<keyword evidence="6" id="KW-0679">Respiratory chain</keyword>
<evidence type="ECO:0000256" key="8">
    <source>
        <dbReference type="ARBA" id="ARBA00022967"/>
    </source>
</evidence>
<evidence type="ECO:0000256" key="3">
    <source>
        <dbReference type="ARBA" id="ARBA00012944"/>
    </source>
</evidence>